<evidence type="ECO:0000313" key="10">
    <source>
        <dbReference type="Proteomes" id="UP000270616"/>
    </source>
</evidence>
<dbReference type="HAMAP" id="MF_00631">
    <property type="entry name" value="CrgA"/>
    <property type="match status" value="1"/>
</dbReference>
<sequence>MAEDLADEITRGARSTGPGTDETAAWYKIIMFGLILIGLLWLIVWYLLDYSWPIPSIGYGNVAVGIGLMMVGLVMTTRWR</sequence>
<evidence type="ECO:0000313" key="9">
    <source>
        <dbReference type="EMBL" id="ROZ61604.1"/>
    </source>
</evidence>
<dbReference type="EMBL" id="RKMF01000021">
    <property type="protein sequence ID" value="ROZ61604.1"/>
    <property type="molecule type" value="Genomic_DNA"/>
</dbReference>
<keyword evidence="2 7" id="KW-0132">Cell division</keyword>
<feature type="transmembrane region" description="Helical" evidence="7">
    <location>
        <begin position="54"/>
        <end position="75"/>
    </location>
</feature>
<name>A0A3N3ZLZ8_9MICC</name>
<comment type="caution">
    <text evidence="9">The sequence shown here is derived from an EMBL/GenBank/DDBJ whole genome shotgun (WGS) entry which is preliminary data.</text>
</comment>
<protein>
    <recommendedName>
        <fullName evidence="7">Cell division protein CrgA</fullName>
    </recommendedName>
</protein>
<evidence type="ECO:0000256" key="5">
    <source>
        <dbReference type="ARBA" id="ARBA00023136"/>
    </source>
</evidence>
<keyword evidence="5 7" id="KW-0472">Membrane</keyword>
<comment type="subcellular location">
    <subcellularLocation>
        <location evidence="7">Cell membrane</location>
        <topology evidence="7">Multi-pass membrane protein</topology>
    </subcellularLocation>
</comment>
<evidence type="ECO:0000256" key="1">
    <source>
        <dbReference type="ARBA" id="ARBA00022475"/>
    </source>
</evidence>
<keyword evidence="3 7" id="KW-0812">Transmembrane</keyword>
<keyword evidence="1 7" id="KW-1003">Cell membrane</keyword>
<accession>A0A3N3ZLZ8</accession>
<keyword evidence="6 7" id="KW-0131">Cell cycle</keyword>
<dbReference type="InterPro" id="IPR009619">
    <property type="entry name" value="CrgA"/>
</dbReference>
<evidence type="ECO:0000256" key="4">
    <source>
        <dbReference type="ARBA" id="ARBA00022989"/>
    </source>
</evidence>
<proteinExistence type="inferred from homology"/>
<dbReference type="Pfam" id="PF06781">
    <property type="entry name" value="CrgA"/>
    <property type="match status" value="1"/>
</dbReference>
<comment type="function">
    <text evidence="7">Involved in cell division.</text>
</comment>
<gene>
    <name evidence="7" type="primary">crgA</name>
    <name evidence="9" type="ORF">EDL96_12915</name>
</gene>
<feature type="transmembrane region" description="Helical" evidence="7">
    <location>
        <begin position="29"/>
        <end position="48"/>
    </location>
</feature>
<dbReference type="Proteomes" id="UP000270616">
    <property type="component" value="Unassembled WGS sequence"/>
</dbReference>
<evidence type="ECO:0000256" key="3">
    <source>
        <dbReference type="ARBA" id="ARBA00022692"/>
    </source>
</evidence>
<organism evidence="9 10">
    <name type="scientific">Kocuria soli</name>
    <dbReference type="NCBI Taxonomy" id="2485125"/>
    <lineage>
        <taxon>Bacteria</taxon>
        <taxon>Bacillati</taxon>
        <taxon>Actinomycetota</taxon>
        <taxon>Actinomycetes</taxon>
        <taxon>Micrococcales</taxon>
        <taxon>Micrococcaceae</taxon>
        <taxon>Kocuria</taxon>
    </lineage>
</organism>
<dbReference type="GO" id="GO:0051301">
    <property type="term" value="P:cell division"/>
    <property type="evidence" value="ECO:0007669"/>
    <property type="project" value="UniProtKB-UniRule"/>
</dbReference>
<evidence type="ECO:0000256" key="2">
    <source>
        <dbReference type="ARBA" id="ARBA00022618"/>
    </source>
</evidence>
<evidence type="ECO:0000256" key="6">
    <source>
        <dbReference type="ARBA" id="ARBA00023306"/>
    </source>
</evidence>
<evidence type="ECO:0000256" key="8">
    <source>
        <dbReference type="SAM" id="MobiDB-lite"/>
    </source>
</evidence>
<feature type="region of interest" description="Disordered" evidence="8">
    <location>
        <begin position="1"/>
        <end position="21"/>
    </location>
</feature>
<dbReference type="OrthoDB" id="5189646at2"/>
<keyword evidence="10" id="KW-1185">Reference proteome</keyword>
<comment type="similarity">
    <text evidence="7">Belongs to the CrgA family.</text>
</comment>
<dbReference type="AlphaFoldDB" id="A0A3N3ZLZ8"/>
<dbReference type="GO" id="GO:0005886">
    <property type="term" value="C:plasma membrane"/>
    <property type="evidence" value="ECO:0007669"/>
    <property type="project" value="UniProtKB-SubCell"/>
</dbReference>
<reference evidence="9 10" key="1">
    <citation type="submission" date="2018-10" db="EMBL/GenBank/DDBJ databases">
        <title>Kocuria sp. M5W7-7, whole genome shotgun sequence.</title>
        <authorList>
            <person name="Tuo L."/>
        </authorList>
    </citation>
    <scope>NUCLEOTIDE SEQUENCE [LARGE SCALE GENOMIC DNA]</scope>
    <source>
        <strain evidence="9 10">M5W7-7</strain>
    </source>
</reference>
<evidence type="ECO:0000256" key="7">
    <source>
        <dbReference type="HAMAP-Rule" id="MF_00631"/>
    </source>
</evidence>
<keyword evidence="4 7" id="KW-1133">Transmembrane helix</keyword>